<protein>
    <recommendedName>
        <fullName evidence="32">Envelope glycoprotein gp160</fullName>
    </recommendedName>
    <alternativeName>
        <fullName evidence="32">Env polyprotein</fullName>
    </alternativeName>
    <component>
        <recommendedName>
            <fullName evidence="32">Surface protein gp120</fullName>
            <shortName evidence="32">SU</shortName>
        </recommendedName>
        <alternativeName>
            <fullName evidence="32">Glycoprotein 120</fullName>
            <shortName evidence="32">gp120</shortName>
        </alternativeName>
    </component>
    <component>
        <recommendedName>
            <fullName evidence="32">Transmembrane protein gp41</fullName>
            <shortName evidence="32">TM</shortName>
        </recommendedName>
        <alternativeName>
            <fullName evidence="32">Glycoprotein 41</fullName>
            <shortName evidence="32">gp41</shortName>
        </alternativeName>
    </component>
</protein>
<keyword evidence="24 32" id="KW-0175">Coiled coil</keyword>
<dbReference type="GO" id="GO:0075512">
    <property type="term" value="P:clathrin-dependent endocytosis of virus by host cell"/>
    <property type="evidence" value="ECO:0007669"/>
    <property type="project" value="UniProtKB-UniRule"/>
</dbReference>
<feature type="short sequence motif" description="YXXL motif; contains endocytosis signal" evidence="32">
    <location>
        <begin position="704"/>
        <end position="707"/>
    </location>
</feature>
<evidence type="ECO:0000256" key="17">
    <source>
        <dbReference type="ARBA" id="ARBA00022804"/>
    </source>
</evidence>
<evidence type="ECO:0000256" key="29">
    <source>
        <dbReference type="ARBA" id="ARBA00023280"/>
    </source>
</evidence>
<keyword evidence="31 32" id="KW-1160">Virus entry into host cell</keyword>
<comment type="domain">
    <text evidence="32 33">The 17 amino acids long immunosuppressive region is present in many retroviral envelope proteins. Synthetic peptides derived from this relatively conserved sequence inhibit immune function in vitro and in vivo.</text>
</comment>
<dbReference type="InterPro" id="IPR000328">
    <property type="entry name" value="GP41-like"/>
</dbReference>
<comment type="similarity">
    <text evidence="32">Belongs to the HIV-1 env protein family.</text>
</comment>
<keyword evidence="13 32" id="KW-0165">Cleavage on pair of basic residues</keyword>
<evidence type="ECO:0000256" key="19">
    <source>
        <dbReference type="ARBA" id="ARBA00022870"/>
    </source>
</evidence>
<dbReference type="GO" id="GO:0019082">
    <property type="term" value="P:viral protein processing"/>
    <property type="evidence" value="ECO:0007669"/>
    <property type="project" value="UniProtKB-UniRule"/>
</dbReference>
<dbReference type="GO" id="GO:0039654">
    <property type="term" value="P:fusion of virus membrane with host endosome membrane"/>
    <property type="evidence" value="ECO:0007669"/>
    <property type="project" value="UniProtKB-UniRule"/>
</dbReference>
<organism evidence="37">
    <name type="scientific">Human immunodeficiency virus type 1</name>
    <name type="common">HIV-1</name>
    <dbReference type="NCBI Taxonomy" id="11676"/>
    <lineage>
        <taxon>Viruses</taxon>
        <taxon>Riboviria</taxon>
        <taxon>Pararnavirae</taxon>
        <taxon>Artverviricota</taxon>
        <taxon>Revtraviricetes</taxon>
        <taxon>Ortervirales</taxon>
        <taxon>Retroviridae</taxon>
        <taxon>Orthoretrovirinae</taxon>
        <taxon>Lentivirus</taxon>
        <taxon>Lentivirus humimdef1</taxon>
    </lineage>
</organism>
<evidence type="ECO:0000256" key="24">
    <source>
        <dbReference type="ARBA" id="ARBA00023054"/>
    </source>
</evidence>
<feature type="coiled-coil region" evidence="32">
    <location>
        <begin position="625"/>
        <end position="659"/>
    </location>
</feature>
<evidence type="ECO:0000256" key="27">
    <source>
        <dbReference type="ARBA" id="ARBA00023157"/>
    </source>
</evidence>
<dbReference type="GO" id="GO:0044175">
    <property type="term" value="C:host cell endosome membrane"/>
    <property type="evidence" value="ECO:0007669"/>
    <property type="project" value="UniProtKB-SubCell"/>
</dbReference>
<keyword evidence="17 32" id="KW-1161">Viral attachment to host cell</keyword>
<comment type="PTM">
    <text evidence="32">Highly glycosylated by host. The high number of glycan on the protein is reffered to as 'glycan shield' because it contributes to hide protein sequence from adaptive immune system.</text>
</comment>
<feature type="region of interest" description="Immunosuppression" evidence="32">
    <location>
        <begin position="566"/>
        <end position="584"/>
    </location>
</feature>
<dbReference type="CDD" id="cd09909">
    <property type="entry name" value="HIV-1-like_HR1-HR2"/>
    <property type="match status" value="1"/>
</dbReference>
<comment type="PTM">
    <text evidence="32">Palmitoylation of the transmembrane protein and of Env polyprotein (prior to its proteolytic cleavage) is essential for their association with host cell membrane lipid rafts. Palmitoylation is therefore required for envelope trafficking to classical lipid rafts, but not for viral replication.</text>
</comment>
<comment type="miscellaneous">
    <text evidence="32">HIV-1 lineages are divided in three main groups, M (for Major), O (for Outlier), and N (for New, or Non-M, Non-O). The vast majority of strains found worldwide belong to the group M. Group O seems to be endemic to and largely confined to Cameroon and neighboring countries in West Central Africa, where these viruses represent a small minority of HIV-1 strains. The group N is represented by a limited number of isolates from Cameroonian persons. The group M is further subdivided in 9 clades or subtypes (A to D, F to H, J and K).</text>
</comment>
<evidence type="ECO:0000256" key="13">
    <source>
        <dbReference type="ARBA" id="ARBA00022685"/>
    </source>
</evidence>
<evidence type="ECO:0000256" key="6">
    <source>
        <dbReference type="ARBA" id="ARBA00004650"/>
    </source>
</evidence>
<accession>A0A3G5QVU9</accession>
<dbReference type="GO" id="GO:0052031">
    <property type="term" value="P:symbiont-mediated perturbation of host defense response"/>
    <property type="evidence" value="ECO:0007669"/>
    <property type="project" value="UniProtKB-UniRule"/>
</dbReference>
<evidence type="ECO:0000256" key="4">
    <source>
        <dbReference type="ARBA" id="ARBA00004563"/>
    </source>
</evidence>
<evidence type="ECO:0000256" key="8">
    <source>
        <dbReference type="ARBA" id="ARBA00022510"/>
    </source>
</evidence>
<dbReference type="FunFam" id="2.170.40.20:FF:000003">
    <property type="entry name" value="Envelope glycoprotein gp160"/>
    <property type="match status" value="1"/>
</dbReference>
<feature type="chain" id="PRO_5023554612" description="Envelope glycoprotein gp160" evidence="32">
    <location>
        <begin position="33"/>
        <end position="855"/>
    </location>
</feature>
<evidence type="ECO:0000313" key="37">
    <source>
        <dbReference type="EMBL" id="AYX78256.1"/>
    </source>
</evidence>
<keyword evidence="20 32" id="KW-0261">Viral envelope protein</keyword>
<keyword evidence="12 32" id="KW-1162">Viral penetration into host cytoplasm</keyword>
<comment type="subcellular location">
    <subcellularLocation>
        <location evidence="3">Host cell membrane</location>
        <topology evidence="3">Peripheral membrane protein</topology>
    </subcellularLocation>
    <subcellularLocation>
        <location evidence="1">Host cell membrane</location>
        <topology evidence="1">Single-pass type I membrane protein</topology>
    </subcellularLocation>
    <subcellularLocation>
        <location evidence="2">Host endosome membrane</location>
        <topology evidence="2">Peripheral membrane protein</topology>
    </subcellularLocation>
    <subcellularLocation>
        <location evidence="5">Host endosome membrane</location>
        <topology evidence="5">Single-pass type I membrane protein</topology>
    </subcellularLocation>
    <subcellularLocation>
        <location evidence="6">Virion membrane</location>
        <topology evidence="6">Peripheral membrane protein</topology>
    </subcellularLocation>
    <subcellularLocation>
        <location evidence="4">Virion membrane</location>
        <topology evidence="4">Single-pass type I membrane protein</topology>
    </subcellularLocation>
</comment>
<dbReference type="GO" id="GO:1903911">
    <property type="term" value="P:positive regulation of receptor clustering"/>
    <property type="evidence" value="ECO:0007669"/>
    <property type="project" value="UniProtKB-UniRule"/>
</dbReference>
<evidence type="ECO:0000256" key="30">
    <source>
        <dbReference type="ARBA" id="ARBA00023288"/>
    </source>
</evidence>
<evidence type="ECO:0000256" key="11">
    <source>
        <dbReference type="ARBA" id="ARBA00022581"/>
    </source>
</evidence>
<dbReference type="SUPFAM" id="SSF58069">
    <property type="entry name" value="Virus ectodomain"/>
    <property type="match status" value="1"/>
</dbReference>
<keyword evidence="9 32" id="KW-1032">Host cell membrane</keyword>
<proteinExistence type="inferred from homology"/>
<comment type="function">
    <text evidence="32">Envelope glycoprotein gp160: Oligomerizes in the host endoplasmic reticulum into predominantly trimers. In a second time, gp160 transits in the host Golgi, where glycosylation is completed. The precursor is then proteolytically cleaved in the trans-Golgi and thereby activated by cellular furin or furin-like proteases to produce gp120 and gp41.</text>
</comment>
<evidence type="ECO:0000256" key="28">
    <source>
        <dbReference type="ARBA" id="ARBA00023180"/>
    </source>
</evidence>
<dbReference type="InterPro" id="IPR000777">
    <property type="entry name" value="HIV1_Gp120"/>
</dbReference>
<evidence type="ECO:0000256" key="20">
    <source>
        <dbReference type="ARBA" id="ARBA00022879"/>
    </source>
</evidence>
<feature type="transmembrane region" description="Helical" evidence="33">
    <location>
        <begin position="12"/>
        <end position="31"/>
    </location>
</feature>
<evidence type="ECO:0000256" key="3">
    <source>
        <dbReference type="ARBA" id="ARBA00004505"/>
    </source>
</evidence>
<keyword evidence="15 32" id="KW-0053">Apoptosis</keyword>
<feature type="region of interest" description="CD4-binding loop" evidence="32">
    <location>
        <begin position="369"/>
        <end position="379"/>
    </location>
</feature>
<keyword evidence="27 32" id="KW-1015">Disulfide bond</keyword>
<evidence type="ECO:0000259" key="35">
    <source>
        <dbReference type="Pfam" id="PF00516"/>
    </source>
</evidence>
<dbReference type="InterPro" id="IPR037527">
    <property type="entry name" value="Gp160"/>
</dbReference>
<reference evidence="37" key="1">
    <citation type="journal article" date="2018" name="Cell Rep.">
        <title>Completeness of HIV-1 Envelope Glycan Shield at Transmission Determines Neutralization Breadth.</title>
        <authorList>
            <person name="Wagh K."/>
            <person name="Kreider E.F."/>
            <person name="Li Y."/>
            <person name="Barbian H.J."/>
            <person name="Learn G.H."/>
            <person name="Giorgi E."/>
            <person name="Hraber P.T."/>
            <person name="Decker T.G."/>
            <person name="Smith A.G."/>
            <person name="Gondim M.V."/>
            <person name="Gillis L."/>
            <person name="Wandzilak J."/>
            <person name="Chuang G.Y."/>
            <person name="Rawi R."/>
            <person name="Cai F."/>
            <person name="Pellegrino P."/>
            <person name="Williams I."/>
            <person name="Overbaugh J."/>
            <person name="Gao F."/>
            <person name="Kwong P.D."/>
            <person name="Haynes B.F."/>
            <person name="Shaw G.M."/>
            <person name="Borrow P."/>
            <person name="Seaman M.S."/>
            <person name="Hahn B.H."/>
            <person name="Korber B."/>
        </authorList>
    </citation>
    <scope>NUCLEOTIDE SEQUENCE</scope>
    <source>
        <strain evidence="37">CH0694_3_d1009_ipe018_3_3</strain>
    </source>
</reference>
<dbReference type="SUPFAM" id="SSF56502">
    <property type="entry name" value="gp120 core"/>
    <property type="match status" value="2"/>
</dbReference>
<dbReference type="GO" id="GO:0019062">
    <property type="term" value="P:virion attachment to host cell"/>
    <property type="evidence" value="ECO:0007669"/>
    <property type="project" value="UniProtKB-UniRule"/>
</dbReference>
<evidence type="ECO:0000256" key="9">
    <source>
        <dbReference type="ARBA" id="ARBA00022511"/>
    </source>
</evidence>
<evidence type="ECO:0000256" key="5">
    <source>
        <dbReference type="ARBA" id="ARBA00004578"/>
    </source>
</evidence>
<dbReference type="FunFam" id="2.170.40.20:FF:000002">
    <property type="entry name" value="Envelope glycoprotein gp160"/>
    <property type="match status" value="1"/>
</dbReference>
<evidence type="ECO:0000256" key="7">
    <source>
        <dbReference type="ARBA" id="ARBA00022506"/>
    </source>
</evidence>
<dbReference type="HAMAP" id="MF_04083">
    <property type="entry name" value="HIV_ENV"/>
    <property type="match status" value="1"/>
</dbReference>
<feature type="domain" description="Retroviral envelope protein GP41-like" evidence="36">
    <location>
        <begin position="522"/>
        <end position="712"/>
    </location>
</feature>
<evidence type="ECO:0000256" key="25">
    <source>
        <dbReference type="ARBA" id="ARBA00023136"/>
    </source>
</evidence>
<comment type="subunit">
    <text evidence="32">The mature envelope protein (Env) consists of a homotrimer of non-covalently associated gp120-gp41 heterodimers. The resulting complex protrudes from the virus surface as a spike. There seems to be as few as 10 spikes on the average virion. Surface protein gp120 interacts with host CD4, CCR5 and CXCR4. Gp120 also interacts with the C-type lectins CD209/DC-SIGN and CLEC4M/DC-SIGNR (collectively referred to as DC-SIGN(R)). Gp120 and gp41 interact with GalCer. Gp120 interacts with host ITGA4/ITGB7 complex; on CD4+ T-cells, this interaction results in rapid activation of integrin ITGAL/LFA-1, which facilitates efficient cell-to-cell spreading of HIV-1. Gp120 interacts with cell-associated heparan sulfate; this interaction increases virus infectivity on permissive cells and may be involved in infection of CD4- cells.</text>
</comment>
<feature type="disulfide bond" evidence="32">
    <location>
        <begin position="225"/>
        <end position="254"/>
    </location>
</feature>
<dbReference type="Gene3D" id="1.10.287.210">
    <property type="match status" value="1"/>
</dbReference>
<keyword evidence="10 32" id="KW-1165">Clathrin-mediated endocytosis of virus by host</keyword>
<dbReference type="GO" id="GO:0005198">
    <property type="term" value="F:structural molecule activity"/>
    <property type="evidence" value="ECO:0007669"/>
    <property type="project" value="UniProtKB-UniRule"/>
</dbReference>
<evidence type="ECO:0000256" key="10">
    <source>
        <dbReference type="ARBA" id="ARBA00022570"/>
    </source>
</evidence>
<keyword evidence="22 32" id="KW-1133">Transmembrane helix</keyword>
<organismHost>
    <name type="scientific">Homo sapiens</name>
    <name type="common">Human</name>
    <dbReference type="NCBI Taxonomy" id="9606"/>
</organismHost>
<keyword evidence="16 32" id="KW-0732">Signal</keyword>
<comment type="subcellular location">
    <molecule>Surface protein gp120</molecule>
    <subcellularLocation>
        <location evidence="32">Virion membrane</location>
        <topology evidence="32">Peripheral membrane protein</topology>
    </subcellularLocation>
    <subcellularLocation>
        <location evidence="32">Host cell membrane</location>
        <topology evidence="32">Peripheral membrane protein</topology>
    </subcellularLocation>
    <subcellularLocation>
        <location evidence="32">Host endosome membrane</location>
        <topology evidence="32">Single-pass type I membrane protein</topology>
    </subcellularLocation>
    <text evidence="32">The surface protein is not anchored to the viral envelope, but associates with the extravirion surface through its binding to TM. It is probably concentrated at the site of budding and incorporated into the virions possibly by contacts between the cytoplasmic tail of Env and the N-terminus of Gag.</text>
</comment>
<evidence type="ECO:0000256" key="12">
    <source>
        <dbReference type="ARBA" id="ARBA00022595"/>
    </source>
</evidence>
<dbReference type="Gene3D" id="2.170.40.20">
    <property type="entry name" value="Human immunodeficiency virus 1, Gp160, envelope glycoprotein"/>
    <property type="match status" value="2"/>
</dbReference>
<keyword evidence="30 32" id="KW-0449">Lipoprotein</keyword>
<dbReference type="GO" id="GO:0019064">
    <property type="term" value="P:fusion of virus membrane with host plasma membrane"/>
    <property type="evidence" value="ECO:0007669"/>
    <property type="project" value="UniProtKB-UniRule"/>
</dbReference>
<dbReference type="Gene3D" id="1.20.5.490">
    <property type="entry name" value="Single helix bin"/>
    <property type="match status" value="1"/>
</dbReference>
<keyword evidence="14 32" id="KW-0812">Transmembrane</keyword>
<feature type="disulfide bond" evidence="32">
    <location>
        <begin position="590"/>
        <end position="596"/>
    </location>
</feature>
<keyword evidence="29 32" id="KW-0899">Viral immunoevasion</keyword>
<evidence type="ECO:0000256" key="1">
    <source>
        <dbReference type="ARBA" id="ARBA00004402"/>
    </source>
</evidence>
<evidence type="ECO:0000256" key="22">
    <source>
        <dbReference type="ARBA" id="ARBA00022989"/>
    </source>
</evidence>
<feature type="lipid moiety-binding region" description="S-palmitoyl cysteine; by host" evidence="32">
    <location>
        <position position="836"/>
    </location>
</feature>
<feature type="region of interest" description="Disordered" evidence="34">
    <location>
        <begin position="714"/>
        <end position="734"/>
    </location>
</feature>
<feature type="chain" id="PRO_5023554613" description="Transmembrane protein gp41" evidence="32">
    <location>
        <begin position="504"/>
        <end position="855"/>
    </location>
</feature>
<feature type="disulfide bond" evidence="32">
    <location>
        <begin position="54"/>
        <end position="74"/>
    </location>
</feature>
<evidence type="ECO:0000256" key="23">
    <source>
        <dbReference type="ARBA" id="ARBA00023046"/>
    </source>
</evidence>
<keyword evidence="25 32" id="KW-0472">Membrane</keyword>
<keyword evidence="23 32" id="KW-1039">Host endosome</keyword>
<evidence type="ECO:0000256" key="14">
    <source>
        <dbReference type="ARBA" id="ARBA00022692"/>
    </source>
</evidence>
<dbReference type="Pfam" id="PF00517">
    <property type="entry name" value="GP41"/>
    <property type="match status" value="1"/>
</dbReference>
<feature type="disulfide bond" evidence="32">
    <location>
        <begin position="235"/>
        <end position="246"/>
    </location>
</feature>
<keyword evidence="21 32" id="KW-1164">Virus endocytosis by host</keyword>
<feature type="lipid moiety-binding region" description="S-palmitoyl cysteine; by host" evidence="32">
    <location>
        <position position="756"/>
    </location>
</feature>
<feature type="region of interest" description="Fusion peptide" evidence="32">
    <location>
        <begin position="504"/>
        <end position="524"/>
    </location>
</feature>
<comment type="function">
    <text evidence="32">Transmembrane protein gp41: Acts as a class I viral fusion protein. Under the current model, the protein has at least 3 conformational states: pre-fusion native state, pre-hairpin intermediate state, and post-fusion hairpin state. During fusion of viral and target intracellular membranes, the coiled coil regions (heptad repeats) assume a trimer-of-hairpins structure, positioning the fusion peptide in close proximity to the C-terminal region of the ectodomain. The formation of this structure appears to drive apposition and subsequent fusion of viral and target cell membranes. Complete fusion occurs in host cell endosomes and is dynamin-dependent, however some lipid transfer might occur at the plasma membrane. The virus undergoes clathrin-dependent internalization long before endosomal fusion, thus minimizing the surface exposure of conserved viral epitopes during fusion and reducing the efficacy of inhibitors targeting these epitopes. Membranes fusion leads to delivery of the nucleocapsid into the cytoplasm.</text>
</comment>
<keyword evidence="8 32" id="KW-1170">Fusion of virus membrane with host endosomal membrane</keyword>
<comment type="domain">
    <text evidence="32">The membrane proximal external region (MPER) present in gp41 is a tryptophan-rich region recognized by the antibodies 2F5, Z13, and 4E10. MPER seems to play a role in fusion.</text>
</comment>
<dbReference type="GO" id="GO:0019031">
    <property type="term" value="C:viral envelope"/>
    <property type="evidence" value="ECO:0007669"/>
    <property type="project" value="UniProtKB-KW"/>
</dbReference>
<keyword evidence="11 32" id="KW-0945">Host-virus interaction</keyword>
<feature type="transmembrane region" description="Helical" evidence="33">
    <location>
        <begin position="670"/>
        <end position="697"/>
    </location>
</feature>
<evidence type="ECO:0000256" key="33">
    <source>
        <dbReference type="RuleBase" id="RU363095"/>
    </source>
</evidence>
<dbReference type="FunFam" id="1.10.287.210:FF:000001">
    <property type="entry name" value="Envelope glycoprotein gp160"/>
    <property type="match status" value="1"/>
</dbReference>
<comment type="function">
    <text evidence="32">Surface protein gp120: Attaches the virus to the host lymphoid cell by binding to the primary receptor CD4. This interaction induces a structural rearrangement creating a high affinity binding site for a chemokine coreceptor like CXCR4 and/or CCR5. Acts as a ligand for CD209/DC-SIGN and CLEC4M/DC-SIGNR, which are respectively found on dendritic cells (DCs), and on endothelial cells of liver sinusoids and lymph node sinuses. These interactions allow capture of viral particles at mucosal surfaces by these cells and subsequent transmission to permissive cells. HIV subverts the migration properties of dendritic cells to gain access to CD4+ T-cells in lymph nodes. Virus transmission to permissive T-cells occurs either in trans (without DCs infection, through viral capture and transmission), or in cis (following DCs productive infection, through the usual CD4-gp120 interaction), thereby inducing a robust infection. In trans infection, bound virions remain infectious over days and it is proposed that they are not degraded, but protected in non-lysosomal acidic organelles within the DCs close to the cell membrane thus contributing to the viral infectious potential during DCs' migration from the periphery to the lymphoid tissues. On arrival at lymphoid tissues, intact virions recycle back to DCs' cell surface allowing virus transmission to CD4+ T-cells.</text>
</comment>
<evidence type="ECO:0000256" key="18">
    <source>
        <dbReference type="ARBA" id="ARBA00022844"/>
    </source>
</evidence>
<evidence type="ECO:0000256" key="31">
    <source>
        <dbReference type="ARBA" id="ARBA00023296"/>
    </source>
</evidence>
<keyword evidence="26 32" id="KW-0564">Palmitate</keyword>
<evidence type="ECO:0000256" key="2">
    <source>
        <dbReference type="ARBA" id="ARBA00004433"/>
    </source>
</evidence>
<evidence type="ECO:0000256" key="15">
    <source>
        <dbReference type="ARBA" id="ARBA00022703"/>
    </source>
</evidence>
<feature type="domain" description="Human immunodeficiency virus 1 envelope glycoprotein Gp120" evidence="35">
    <location>
        <begin position="35"/>
        <end position="503"/>
    </location>
</feature>
<name>A0A3G5QVU9_HV1</name>
<dbReference type="GO" id="GO:0016020">
    <property type="term" value="C:membrane"/>
    <property type="evidence" value="ECO:0007669"/>
    <property type="project" value="UniProtKB-UniRule"/>
</dbReference>
<comment type="domain">
    <text evidence="32">Some of the most genetically diverse regions of the viral genome are present in Env. They are called variable regions 1 through 5 (V1 through V5). Coreceptor usage of gp120 is determined mainly by the primary structure of the third variable region (V3) in the outer domain of gp120. The sequence of V3 determines which coreceptor, CCR5 and/or CXCR4 (corresponding to R5/macrophage, X4/T cell and R5X4/T cell and macrophage tropism), is used to trigger the fusion potential of the Env complex, and hence which cells the virus can infect. Binding to CCR5 involves a region adjacent in addition to V3.</text>
</comment>
<keyword evidence="18 32" id="KW-0946">Virion</keyword>
<dbReference type="GO" id="GO:0055036">
    <property type="term" value="C:virion membrane"/>
    <property type="evidence" value="ECO:0007669"/>
    <property type="project" value="UniProtKB-SubCell"/>
</dbReference>
<evidence type="ECO:0000256" key="34">
    <source>
        <dbReference type="SAM" id="MobiDB-lite"/>
    </source>
</evidence>
<evidence type="ECO:0000259" key="36">
    <source>
        <dbReference type="Pfam" id="PF00517"/>
    </source>
</evidence>
<sequence length="855" mass="96588">MRARGIQRNYQHWWTWGILGFWMLMICNAGLEKGWVTVYYGVPVWKEAKTTLFCASDAKAYEKEAHNVWATHACVPTDPSPQELVLENVTENFNMWKNDMVEQMHEDIISLWDQSLKPCVKLTPLCVTLECTNFNKSTSFNNSTSSNNSTYSNNITYEEMKNCSFNATTEIRDKQKKMYTLFYKLDVVQLEKNNSNKYILINCNTSTIAQACPKISFDPIPIHYCAPAGYAILKCNNKTFNGTGPCSNVSTVQCTHGIKPVVSTQLLLNGSLAEEEIIIRSENLTDNTKTIIVHLNESVEINCTRPNNNTRQSVRIGPGQTFYATGDIIGDIKQAHCNISEAKWNATLLKVKEKLAEHFPNKTIIFNSSAGGDLEITTHTFICGGEFFYCNTSGLFEHVNSTNGNITLQCRIKQFINMWQRVGRAMYAPPIAGSITCSSNITGLLLTRDGGENGTETETFRPGGGDMRDNWRSELYKYKVVEIKPLGVAPTEAKRRVVEREKRAVGMGAVLLGFLGAAGSTMGAASITLTVQARQLLSGIVQQQSNLLKAIEAQQHLLQLTVWGIKQLQARVLAIERYLKDQQLLGLWGCSGKLICTTTVPWNSSWSNKTLEEIWGNMTWMQWDKEVSNYTDIIYELLEESQNQQEKNEQDLLALDKWNSLWNWFDITNWLWYIKIFIMIVGGLIGLRIVFAILSVVNRVRQGYSPLSLQTLIPTQRGPDRPGGIEEEGGEKDRGRSVRLVSGFLALAWDDLRSLCLFSYHRLRDLLLILARAVELLGHSILRSLQRGWEVLKYLGNLVQYWGRELKKSAISLLDTIAIAVAEGTDRIIEIIQEVCRAIYNIPTRIRRGFEAALQ</sequence>
<keyword evidence="28 32" id="KW-0325">Glycoprotein</keyword>
<keyword evidence="19 32" id="KW-1043">Host membrane</keyword>
<dbReference type="InterPro" id="IPR036377">
    <property type="entry name" value="Gp120_core_sf"/>
</dbReference>
<comment type="domain">
    <text evidence="32">The CD4-binding region is targeted by the antibody b12.</text>
</comment>
<keyword evidence="7 32" id="KW-1168">Fusion of virus membrane with host membrane</keyword>
<comment type="caution">
    <text evidence="32 33">Lacks conserved residue(s) required for the propagation of feature annotation.</text>
</comment>
<evidence type="ECO:0000256" key="16">
    <source>
        <dbReference type="ARBA" id="ARBA00022729"/>
    </source>
</evidence>
<feature type="topological domain" description="Cytoplasmic" evidence="32">
    <location>
        <begin position="698"/>
        <end position="855"/>
    </location>
</feature>
<comment type="domain">
    <text evidence="32">The YXXL motif is involved in determining the exact site of viral release at the surface of infected mononuclear cells and promotes endocytosis. YXXL and di-leucine endocytosis motifs interact directly or indirectly with the clathrin adapter complexes, opperate independently, and their activities are not additive.</text>
</comment>
<feature type="region of interest" description="V5" evidence="32">
    <location>
        <begin position="453"/>
        <end position="463"/>
    </location>
</feature>
<gene>
    <name evidence="32 37" type="primary">env</name>
</gene>
<evidence type="ECO:0000256" key="21">
    <source>
        <dbReference type="ARBA" id="ARBA00022890"/>
    </source>
</evidence>
<evidence type="ECO:0000256" key="32">
    <source>
        <dbReference type="HAMAP-Rule" id="MF_04083"/>
    </source>
</evidence>
<dbReference type="GO" id="GO:0020002">
    <property type="term" value="C:host cell plasma membrane"/>
    <property type="evidence" value="ECO:0007669"/>
    <property type="project" value="UniProtKB-SubCell"/>
</dbReference>
<dbReference type="Pfam" id="PF00516">
    <property type="entry name" value="GP120"/>
    <property type="match status" value="1"/>
</dbReference>
<comment type="PTM">
    <text evidence="32">Specific enzymatic cleavages in vivo yield mature proteins. Envelope glycoproteins are synthesized as a inactive precursor that is heavily N-glycosylated and processed likely by host cell furin in the Golgi to yield the mature SU and TM proteins. The cleavage site between SU and TM requires the minimal sequence [KR]-X-[KR]-R. About 2 of the 9 disulfide bonds of gp41 are reduced by P4HB/PDI, following binding to CD4 receptor.</text>
</comment>
<dbReference type="GO" id="GO:1903908">
    <property type="term" value="P:positive regulation of plasma membrane raft polarization"/>
    <property type="evidence" value="ECO:0007669"/>
    <property type="project" value="UniProtKB-UniRule"/>
</dbReference>
<comment type="miscellaneous">
    <text evidence="32">Inhibitors targeting HIV-1 viral envelope proteins are used as antiretroviral drugs. Attachment of virions to the cell surface via non-specific interactions and CD4 binding can be blocked by inhibitors that include cyanovirin-N, cyclotriazadisulfonamide analogs, PRO 2000, TNX 355 and PRO 542. In addition, BMS 806 can block CD4-induced conformational changes. Env interactions with the coreceptor molecules can be targeted by CCR5 antagonists including SCH-D, maraviroc (UK 427857) and aplaviroc (GW 873140), and the CXCR4 antagonist AMD 070. Fusion of viral and cellular membranes can be inhibited by peptides such as enfuvirtide and tifuvirtide (T 1249). Resistance to inhibitors associated with mutations in Env are observed. Most of the time, single mutations confer only a modest reduction in drug susceptibility. Combination of several mutations is usually required to develop a high-level drug resistance.</text>
</comment>
<evidence type="ECO:0000256" key="26">
    <source>
        <dbReference type="ARBA" id="ARBA00023139"/>
    </source>
</evidence>
<dbReference type="FunFam" id="1.20.5.490:FF:000001">
    <property type="entry name" value="Envelope glycoprotein gp160"/>
    <property type="match status" value="1"/>
</dbReference>
<feature type="region of interest" description="MPER; binding to GalCer" evidence="32">
    <location>
        <begin position="654"/>
        <end position="675"/>
    </location>
</feature>
<comment type="subcellular location">
    <molecule>Transmembrane protein gp41</molecule>
    <subcellularLocation>
        <location evidence="32">Virion membrane</location>
        <topology evidence="32">Single-pass type I membrane protein</topology>
    </subcellularLocation>
    <subcellularLocation>
        <location evidence="32">Host cell membrane</location>
        <topology evidence="32">Single-pass type I membrane protein</topology>
    </subcellularLocation>
    <subcellularLocation>
        <location evidence="32">Host endosome membrane</location>
        <topology evidence="32">Single-pass type I membrane protein</topology>
    </subcellularLocation>
    <text evidence="32">It is probably concentrated at the site of budding and incorporated into the virions possibly by contacts between the cytoplasmic tail of Env and the N-terminus of Gag.</text>
</comment>
<dbReference type="EMBL" id="MG898672">
    <property type="protein sequence ID" value="AYX78256.1"/>
    <property type="molecule type" value="Genomic_RNA"/>
</dbReference>
<feature type="site" description="Cleavage; by host furin" evidence="32">
    <location>
        <begin position="503"/>
        <end position="504"/>
    </location>
</feature>